<dbReference type="InterPro" id="IPR005821">
    <property type="entry name" value="Ion_trans_dom"/>
</dbReference>
<dbReference type="InterPro" id="IPR018488">
    <property type="entry name" value="cNMP-bd_CS"/>
</dbReference>
<evidence type="ECO:0000256" key="10">
    <source>
        <dbReference type="SAM" id="MobiDB-lite"/>
    </source>
</evidence>
<comment type="subcellular location">
    <subcellularLocation>
        <location evidence="1">Membrane</location>
        <topology evidence="1">Multi-pass membrane protein</topology>
    </subcellularLocation>
</comment>
<dbReference type="SUPFAM" id="SSF51206">
    <property type="entry name" value="cAMP-binding domain-like"/>
    <property type="match status" value="2"/>
</dbReference>
<reference evidence="12" key="1">
    <citation type="submission" date="2020-04" db="EMBL/GenBank/DDBJ databases">
        <authorList>
            <person name="Alioto T."/>
            <person name="Alioto T."/>
            <person name="Gomez Garrido J."/>
        </authorList>
    </citation>
    <scope>NUCLEOTIDE SEQUENCE</scope>
    <source>
        <strain evidence="12">A484AB</strain>
    </source>
</reference>
<feature type="coiled-coil region" evidence="9">
    <location>
        <begin position="729"/>
        <end position="819"/>
    </location>
</feature>
<feature type="compositionally biased region" description="Polar residues" evidence="10">
    <location>
        <begin position="681"/>
        <end position="710"/>
    </location>
</feature>
<feature type="region of interest" description="Disordered" evidence="10">
    <location>
        <begin position="52"/>
        <end position="71"/>
    </location>
</feature>
<dbReference type="InterPro" id="IPR000595">
    <property type="entry name" value="cNMP-bd_dom"/>
</dbReference>
<keyword evidence="4 11" id="KW-1133">Transmembrane helix</keyword>
<dbReference type="OrthoDB" id="421226at2759"/>
<dbReference type="Gene3D" id="1.10.287.70">
    <property type="match status" value="1"/>
</dbReference>
<dbReference type="PROSITE" id="PS50042">
    <property type="entry name" value="CNMP_BINDING_3"/>
    <property type="match status" value="1"/>
</dbReference>
<dbReference type="PANTHER" id="PTHR45638:SF7">
    <property type="entry name" value="CYCLIC NUCLEOTIDE-GATED ION CHANNEL-LIKE, ISOFORM E"/>
    <property type="match status" value="1"/>
</dbReference>
<feature type="compositionally biased region" description="Basic and acidic residues" evidence="10">
    <location>
        <begin position="643"/>
        <end position="655"/>
    </location>
</feature>
<dbReference type="GO" id="GO:0016020">
    <property type="term" value="C:membrane"/>
    <property type="evidence" value="ECO:0007669"/>
    <property type="project" value="UniProtKB-SubCell"/>
</dbReference>
<feature type="transmembrane region" description="Helical" evidence="11">
    <location>
        <begin position="140"/>
        <end position="161"/>
    </location>
</feature>
<dbReference type="GO" id="GO:0005221">
    <property type="term" value="F:intracellularly cyclic nucleotide-activated monoatomic cation channel activity"/>
    <property type="evidence" value="ECO:0007669"/>
    <property type="project" value="InterPro"/>
</dbReference>
<keyword evidence="7" id="KW-1071">Ligand-gated ion channel</keyword>
<sequence length="825" mass="95841">MSEAGRTTDQDEICESCVSDTDEESNLETLSIPDPKNRWEWLKRRFREERSSRVDDIPQNKPPRTRERKQSVVDPFLKRFSTRQLHSLHERPLSSSPISIQPELLQCESFHKSLSPKLDTTNKKWGFTTGVLDPKSTFVYFWNCVLALAIFYHFWTIIFRIAFLDESIISRGIIALLVFDYVIDLVYILDILISSRISFLQNGILVQDVKRVAFMYLFTRRFYIDLLAILPVDFLYIALGVTPALRLVRLIKVYKLMKVKTNIESMSSSPALLRVSILVHSMFLLIHWNASFYFMISEYEGPGSNEWVYPAMNGSFVSLTRKYARSFYWSTLTLTAIGDLPAPETDLEYLYTICCYLCGVFMFATVVGNIGGIILNRNSNKIVFEQQRDEARNYMEERKVPKELQERVLLWYDYAYQRGRINGVDDLNSLNLLPHKMKTELAIHIHLDTLKKWSWRHHCHHHYCHHHIITNTTIITTKVSFLQKCQPEFLHDLLLKMKLTIYTPGDLIVRRGEIAREMYLISDGIVQIIGESGDVLKELGSGDFFGEIGILNLSGGQNRRIADVRSVGYTECFMLLREDVLAATRDYPEAQEILSAYGKERLDRTRKISSYREATGVQVPNKRWPQFELQVLRESVSSVTAHENEAFTKEGDINESRTQGLQNKAERQESSGEYKDKIRNESNQSNSTAKDVNNETKTTQKLSQSQEQLGITQVESVERKLSQELKSAMKVKEKEISLLNDVIQEFQREKDNHKQELQNIKTKHHKCQKRLELLEVENSKLRGESEAKDETIDLLRNKVEELQRTKRMEEQEIVVTEVNECENNY</sequence>
<dbReference type="PANTHER" id="PTHR45638">
    <property type="entry name" value="CYCLIC NUCLEOTIDE-GATED CATION CHANNEL SUBUNIT A"/>
    <property type="match status" value="1"/>
</dbReference>
<evidence type="ECO:0000313" key="13">
    <source>
        <dbReference type="Proteomes" id="UP001152795"/>
    </source>
</evidence>
<evidence type="ECO:0000256" key="9">
    <source>
        <dbReference type="SAM" id="Coils"/>
    </source>
</evidence>
<dbReference type="Proteomes" id="UP001152795">
    <property type="component" value="Unassembled WGS sequence"/>
</dbReference>
<evidence type="ECO:0000256" key="5">
    <source>
        <dbReference type="ARBA" id="ARBA00023065"/>
    </source>
</evidence>
<evidence type="ECO:0000256" key="3">
    <source>
        <dbReference type="ARBA" id="ARBA00022692"/>
    </source>
</evidence>
<dbReference type="Gene3D" id="2.60.120.10">
    <property type="entry name" value="Jelly Rolls"/>
    <property type="match status" value="1"/>
</dbReference>
<keyword evidence="8" id="KW-0407">Ion channel</keyword>
<evidence type="ECO:0000256" key="2">
    <source>
        <dbReference type="ARBA" id="ARBA00022448"/>
    </source>
</evidence>
<evidence type="ECO:0000313" key="12">
    <source>
        <dbReference type="EMBL" id="CAB3981045.1"/>
    </source>
</evidence>
<evidence type="ECO:0000256" key="7">
    <source>
        <dbReference type="ARBA" id="ARBA00023286"/>
    </source>
</evidence>
<evidence type="ECO:0000256" key="1">
    <source>
        <dbReference type="ARBA" id="ARBA00004141"/>
    </source>
</evidence>
<evidence type="ECO:0000256" key="4">
    <source>
        <dbReference type="ARBA" id="ARBA00022989"/>
    </source>
</evidence>
<dbReference type="PROSITE" id="PS00888">
    <property type="entry name" value="CNMP_BINDING_1"/>
    <property type="match status" value="1"/>
</dbReference>
<dbReference type="SUPFAM" id="SSF81324">
    <property type="entry name" value="Voltage-gated potassium channels"/>
    <property type="match status" value="1"/>
</dbReference>
<keyword evidence="5" id="KW-0406">Ion transport</keyword>
<evidence type="ECO:0000256" key="11">
    <source>
        <dbReference type="SAM" id="Phobius"/>
    </source>
</evidence>
<gene>
    <name evidence="12" type="ORF">PACLA_8A014507</name>
</gene>
<feature type="transmembrane region" description="Helical" evidence="11">
    <location>
        <begin position="173"/>
        <end position="193"/>
    </location>
</feature>
<keyword evidence="3 11" id="KW-0812">Transmembrane</keyword>
<keyword evidence="9" id="KW-0175">Coiled coil</keyword>
<evidence type="ECO:0000256" key="8">
    <source>
        <dbReference type="ARBA" id="ARBA00023303"/>
    </source>
</evidence>
<feature type="compositionally biased region" description="Acidic residues" evidence="10">
    <location>
        <begin position="10"/>
        <end position="26"/>
    </location>
</feature>
<dbReference type="Pfam" id="PF00520">
    <property type="entry name" value="Ion_trans"/>
    <property type="match status" value="1"/>
</dbReference>
<dbReference type="AlphaFoldDB" id="A0A7D9HF66"/>
<dbReference type="Gene3D" id="1.10.287.630">
    <property type="entry name" value="Helix hairpin bin"/>
    <property type="match status" value="1"/>
</dbReference>
<dbReference type="InterPro" id="IPR050866">
    <property type="entry name" value="CNG_cation_channel"/>
</dbReference>
<proteinExistence type="predicted"/>
<dbReference type="GO" id="GO:0044877">
    <property type="term" value="F:protein-containing complex binding"/>
    <property type="evidence" value="ECO:0007669"/>
    <property type="project" value="TreeGrafter"/>
</dbReference>
<dbReference type="InterPro" id="IPR014710">
    <property type="entry name" value="RmlC-like_jellyroll"/>
</dbReference>
<name>A0A7D9HF66_PARCT</name>
<organism evidence="12 13">
    <name type="scientific">Paramuricea clavata</name>
    <name type="common">Red gorgonian</name>
    <name type="synonym">Violescent sea-whip</name>
    <dbReference type="NCBI Taxonomy" id="317549"/>
    <lineage>
        <taxon>Eukaryota</taxon>
        <taxon>Metazoa</taxon>
        <taxon>Cnidaria</taxon>
        <taxon>Anthozoa</taxon>
        <taxon>Octocorallia</taxon>
        <taxon>Malacalcyonacea</taxon>
        <taxon>Plexauridae</taxon>
        <taxon>Paramuricea</taxon>
    </lineage>
</organism>
<protein>
    <submittedName>
        <fullName evidence="12">Cyclic nucleotide-gated cation channel alpha-3-like isoform X2</fullName>
    </submittedName>
</protein>
<keyword evidence="13" id="KW-1185">Reference proteome</keyword>
<accession>A0A7D9HF66</accession>
<feature type="region of interest" description="Disordered" evidence="10">
    <location>
        <begin position="643"/>
        <end position="710"/>
    </location>
</feature>
<keyword evidence="2" id="KW-0813">Transport</keyword>
<dbReference type="FunFam" id="1.10.287.70:FF:000072">
    <property type="entry name" value="Cyclic nucleotide gated channel beta 3"/>
    <property type="match status" value="1"/>
</dbReference>
<dbReference type="SMART" id="SM00100">
    <property type="entry name" value="cNMP"/>
    <property type="match status" value="1"/>
</dbReference>
<feature type="compositionally biased region" description="Basic and acidic residues" evidence="10">
    <location>
        <begin position="664"/>
        <end position="680"/>
    </location>
</feature>
<dbReference type="InterPro" id="IPR018490">
    <property type="entry name" value="cNMP-bd_dom_sf"/>
</dbReference>
<feature type="region of interest" description="Disordered" evidence="10">
    <location>
        <begin position="1"/>
        <end position="31"/>
    </location>
</feature>
<feature type="transmembrane region" description="Helical" evidence="11">
    <location>
        <begin position="349"/>
        <end position="375"/>
    </location>
</feature>
<evidence type="ECO:0000256" key="6">
    <source>
        <dbReference type="ARBA" id="ARBA00023136"/>
    </source>
</evidence>
<dbReference type="CDD" id="cd00038">
    <property type="entry name" value="CAP_ED"/>
    <property type="match status" value="1"/>
</dbReference>
<feature type="transmembrane region" description="Helical" evidence="11">
    <location>
        <begin position="222"/>
        <end position="251"/>
    </location>
</feature>
<dbReference type="EMBL" id="CACRXK020000347">
    <property type="protein sequence ID" value="CAB3981045.1"/>
    <property type="molecule type" value="Genomic_DNA"/>
</dbReference>
<dbReference type="FunFam" id="1.10.287.630:FF:000001">
    <property type="entry name" value="Cyclic nucleotide-gated channel alpha 3"/>
    <property type="match status" value="1"/>
</dbReference>
<comment type="caution">
    <text evidence="12">The sequence shown here is derived from an EMBL/GenBank/DDBJ whole genome shotgun (WGS) entry which is preliminary data.</text>
</comment>
<keyword evidence="6 11" id="KW-0472">Membrane</keyword>
<dbReference type="Pfam" id="PF00027">
    <property type="entry name" value="cNMP_binding"/>
    <property type="match status" value="1"/>
</dbReference>